<dbReference type="InterPro" id="IPR035906">
    <property type="entry name" value="MetI-like_sf"/>
</dbReference>
<evidence type="ECO:0000256" key="7">
    <source>
        <dbReference type="RuleBase" id="RU363032"/>
    </source>
</evidence>
<dbReference type="EMBL" id="CP074133">
    <property type="protein sequence ID" value="QUX20947.1"/>
    <property type="molecule type" value="Genomic_DNA"/>
</dbReference>
<evidence type="ECO:0000259" key="8">
    <source>
        <dbReference type="PROSITE" id="PS50928"/>
    </source>
</evidence>
<dbReference type="PANTHER" id="PTHR43744:SF12">
    <property type="entry name" value="ABC TRANSPORTER PERMEASE PROTEIN MG189-RELATED"/>
    <property type="match status" value="1"/>
</dbReference>
<dbReference type="PROSITE" id="PS50928">
    <property type="entry name" value="ABC_TM1"/>
    <property type="match status" value="1"/>
</dbReference>
<organism evidence="9 10">
    <name type="scientific">Nocardiopsis changdeensis</name>
    <dbReference type="NCBI Taxonomy" id="2831969"/>
    <lineage>
        <taxon>Bacteria</taxon>
        <taxon>Bacillati</taxon>
        <taxon>Actinomycetota</taxon>
        <taxon>Actinomycetes</taxon>
        <taxon>Streptosporangiales</taxon>
        <taxon>Nocardiopsidaceae</taxon>
        <taxon>Nocardiopsis</taxon>
    </lineage>
</organism>
<keyword evidence="5 7" id="KW-1133">Transmembrane helix</keyword>
<feature type="transmembrane region" description="Helical" evidence="7">
    <location>
        <begin position="39"/>
        <end position="60"/>
    </location>
</feature>
<accession>A0ABX8BIS8</accession>
<feature type="transmembrane region" description="Helical" evidence="7">
    <location>
        <begin position="174"/>
        <end position="194"/>
    </location>
</feature>
<sequence length="307" mass="33273">MIPTRPRRARGGPPARTGERTLVSPLTLNSPRGRIGYRVVLLLVIVLFTVVFLGPMLLAVSGSLKPPAELVRTPPTLLPQEWRPETYLLAWETLDLGRYLWNTFVVVGGAWLFQLGVAVPAAYSLSRLRPVLGNAVLGMMLATLMLPAAALLVPTYLTVADVPLIGVNLLNTPWAVWLPMAANAFNVFVLKQFFDRVPAELVEAARLDGAGPAQIMLRIVLPLSRPILAVVSILAIVAAWKDFVWPLVVLQDPLVQTITVHLARISTEMPLNLLIAGMVVSSLPVLALFLVFQRQVIAGLSAGALKG</sequence>
<evidence type="ECO:0000256" key="3">
    <source>
        <dbReference type="ARBA" id="ARBA00022475"/>
    </source>
</evidence>
<dbReference type="InterPro" id="IPR000515">
    <property type="entry name" value="MetI-like"/>
</dbReference>
<dbReference type="CDD" id="cd06261">
    <property type="entry name" value="TM_PBP2"/>
    <property type="match status" value="1"/>
</dbReference>
<comment type="similarity">
    <text evidence="7">Belongs to the binding-protein-dependent transport system permease family.</text>
</comment>
<dbReference type="PANTHER" id="PTHR43744">
    <property type="entry name" value="ABC TRANSPORTER PERMEASE PROTEIN MG189-RELATED-RELATED"/>
    <property type="match status" value="1"/>
</dbReference>
<name>A0ABX8BIS8_9ACTN</name>
<evidence type="ECO:0000313" key="9">
    <source>
        <dbReference type="EMBL" id="QUX20947.1"/>
    </source>
</evidence>
<dbReference type="SUPFAM" id="SSF161098">
    <property type="entry name" value="MetI-like"/>
    <property type="match status" value="1"/>
</dbReference>
<feature type="transmembrane region" description="Helical" evidence="7">
    <location>
        <begin position="99"/>
        <end position="119"/>
    </location>
</feature>
<dbReference type="Pfam" id="PF00528">
    <property type="entry name" value="BPD_transp_1"/>
    <property type="match status" value="1"/>
</dbReference>
<feature type="transmembrane region" description="Helical" evidence="7">
    <location>
        <begin position="131"/>
        <end position="154"/>
    </location>
</feature>
<keyword evidence="2 7" id="KW-0813">Transport</keyword>
<evidence type="ECO:0000256" key="2">
    <source>
        <dbReference type="ARBA" id="ARBA00022448"/>
    </source>
</evidence>
<gene>
    <name evidence="9" type="ORF">KGD84_21095</name>
</gene>
<dbReference type="RefSeq" id="WP_220562143.1">
    <property type="nucleotide sequence ID" value="NZ_CP074133.1"/>
</dbReference>
<comment type="subcellular location">
    <subcellularLocation>
        <location evidence="1 7">Cell membrane</location>
        <topology evidence="1 7">Multi-pass membrane protein</topology>
    </subcellularLocation>
</comment>
<evidence type="ECO:0000313" key="10">
    <source>
        <dbReference type="Proteomes" id="UP000676079"/>
    </source>
</evidence>
<feature type="transmembrane region" description="Helical" evidence="7">
    <location>
        <begin position="215"/>
        <end position="240"/>
    </location>
</feature>
<evidence type="ECO:0000256" key="5">
    <source>
        <dbReference type="ARBA" id="ARBA00022989"/>
    </source>
</evidence>
<evidence type="ECO:0000256" key="1">
    <source>
        <dbReference type="ARBA" id="ARBA00004651"/>
    </source>
</evidence>
<proteinExistence type="inferred from homology"/>
<keyword evidence="10" id="KW-1185">Reference proteome</keyword>
<protein>
    <submittedName>
        <fullName evidence="9">Carbohydrate ABC transporter permease</fullName>
    </submittedName>
</protein>
<reference evidence="9 10" key="1">
    <citation type="submission" date="2021-05" db="EMBL/GenBank/DDBJ databases">
        <title>Direct Submission.</title>
        <authorList>
            <person name="Li K."/>
            <person name="Gao J."/>
        </authorList>
    </citation>
    <scope>NUCLEOTIDE SEQUENCE [LARGE SCALE GENOMIC DNA]</scope>
    <source>
        <strain evidence="9 10">Mg02</strain>
    </source>
</reference>
<dbReference type="Proteomes" id="UP000676079">
    <property type="component" value="Chromosome"/>
</dbReference>
<evidence type="ECO:0000256" key="4">
    <source>
        <dbReference type="ARBA" id="ARBA00022692"/>
    </source>
</evidence>
<feature type="domain" description="ABC transmembrane type-1" evidence="8">
    <location>
        <begin position="100"/>
        <end position="292"/>
    </location>
</feature>
<keyword evidence="3" id="KW-1003">Cell membrane</keyword>
<keyword evidence="6 7" id="KW-0472">Membrane</keyword>
<evidence type="ECO:0000256" key="6">
    <source>
        <dbReference type="ARBA" id="ARBA00023136"/>
    </source>
</evidence>
<dbReference type="Gene3D" id="1.10.3720.10">
    <property type="entry name" value="MetI-like"/>
    <property type="match status" value="1"/>
</dbReference>
<keyword evidence="4 7" id="KW-0812">Transmembrane</keyword>
<feature type="transmembrane region" description="Helical" evidence="7">
    <location>
        <begin position="271"/>
        <end position="292"/>
    </location>
</feature>